<organism evidence="1 2">
    <name type="scientific">Gimesia maris</name>
    <dbReference type="NCBI Taxonomy" id="122"/>
    <lineage>
        <taxon>Bacteria</taxon>
        <taxon>Pseudomonadati</taxon>
        <taxon>Planctomycetota</taxon>
        <taxon>Planctomycetia</taxon>
        <taxon>Planctomycetales</taxon>
        <taxon>Planctomycetaceae</taxon>
        <taxon>Gimesia</taxon>
    </lineage>
</organism>
<keyword evidence="1" id="KW-0808">Transferase</keyword>
<dbReference type="AlphaFoldDB" id="A0A3D3REI8"/>
<accession>A0A3D3REI8</accession>
<feature type="non-terminal residue" evidence="1">
    <location>
        <position position="1"/>
    </location>
</feature>
<name>A0A3D3REI8_9PLAN</name>
<dbReference type="EMBL" id="DQAY01000147">
    <property type="protein sequence ID" value="HCO26020.1"/>
    <property type="molecule type" value="Genomic_DNA"/>
</dbReference>
<sequence length="80" mass="8683">WNFKDVVDALLQHEAVTIVQNQAAFQGTLIDWLEDPPLAETQGERAQRFVLDQRGATLRTLALIAPLLAGAQSGAQDKAA</sequence>
<dbReference type="GO" id="GO:0016740">
    <property type="term" value="F:transferase activity"/>
    <property type="evidence" value="ECO:0007669"/>
    <property type="project" value="UniProtKB-KW"/>
</dbReference>
<reference evidence="1 2" key="1">
    <citation type="journal article" date="2018" name="Nat. Biotechnol.">
        <title>A standardized bacterial taxonomy based on genome phylogeny substantially revises the tree of life.</title>
        <authorList>
            <person name="Parks D.H."/>
            <person name="Chuvochina M."/>
            <person name="Waite D.W."/>
            <person name="Rinke C."/>
            <person name="Skarshewski A."/>
            <person name="Chaumeil P.A."/>
            <person name="Hugenholtz P."/>
        </authorList>
    </citation>
    <scope>NUCLEOTIDE SEQUENCE [LARGE SCALE GENOMIC DNA]</scope>
    <source>
        <strain evidence="1">UBA9375</strain>
    </source>
</reference>
<protein>
    <submittedName>
        <fullName evidence="1">3-deoxy-D-manno-octulosonic acid transferase</fullName>
    </submittedName>
</protein>
<dbReference type="Gene3D" id="3.40.50.2000">
    <property type="entry name" value="Glycogen Phosphorylase B"/>
    <property type="match status" value="1"/>
</dbReference>
<evidence type="ECO:0000313" key="1">
    <source>
        <dbReference type="EMBL" id="HCO26020.1"/>
    </source>
</evidence>
<gene>
    <name evidence="1" type="ORF">DIT97_24440</name>
</gene>
<comment type="caution">
    <text evidence="1">The sequence shown here is derived from an EMBL/GenBank/DDBJ whole genome shotgun (WGS) entry which is preliminary data.</text>
</comment>
<evidence type="ECO:0000313" key="2">
    <source>
        <dbReference type="Proteomes" id="UP000263642"/>
    </source>
</evidence>
<dbReference type="Proteomes" id="UP000263642">
    <property type="component" value="Unassembled WGS sequence"/>
</dbReference>
<proteinExistence type="predicted"/>